<dbReference type="PROSITE" id="PS50995">
    <property type="entry name" value="HTH_MARR_2"/>
    <property type="match status" value="1"/>
</dbReference>
<proteinExistence type="predicted"/>
<evidence type="ECO:0000313" key="5">
    <source>
        <dbReference type="EMBL" id="KRN79562.1"/>
    </source>
</evidence>
<dbReference type="SMART" id="SM00347">
    <property type="entry name" value="HTH_MARR"/>
    <property type="match status" value="1"/>
</dbReference>
<dbReference type="SUPFAM" id="SSF46785">
    <property type="entry name" value="Winged helix' DNA-binding domain"/>
    <property type="match status" value="1"/>
</dbReference>
<dbReference type="InterPro" id="IPR000835">
    <property type="entry name" value="HTH_MarR-typ"/>
</dbReference>
<keyword evidence="6" id="KW-1185">Reference proteome</keyword>
<dbReference type="AlphaFoldDB" id="A0A0R2JYH9"/>
<keyword evidence="3" id="KW-0804">Transcription</keyword>
<dbReference type="GO" id="GO:0003700">
    <property type="term" value="F:DNA-binding transcription factor activity"/>
    <property type="evidence" value="ECO:0007669"/>
    <property type="project" value="InterPro"/>
</dbReference>
<dbReference type="STRING" id="53444.AYR59_01880"/>
<dbReference type="PATRIC" id="fig|1122148.6.peg.256"/>
<evidence type="ECO:0000256" key="3">
    <source>
        <dbReference type="ARBA" id="ARBA00023163"/>
    </source>
</evidence>
<evidence type="ECO:0000256" key="2">
    <source>
        <dbReference type="ARBA" id="ARBA00023125"/>
    </source>
</evidence>
<feature type="domain" description="HTH marR-type" evidence="4">
    <location>
        <begin position="3"/>
        <end position="135"/>
    </location>
</feature>
<dbReference type="Pfam" id="PF12802">
    <property type="entry name" value="MarR_2"/>
    <property type="match status" value="1"/>
</dbReference>
<dbReference type="Gene3D" id="1.10.10.10">
    <property type="entry name" value="Winged helix-like DNA-binding domain superfamily/Winged helix DNA-binding domain"/>
    <property type="match status" value="1"/>
</dbReference>
<dbReference type="Proteomes" id="UP000051565">
    <property type="component" value="Unassembled WGS sequence"/>
</dbReference>
<name>A0A0R2JYH9_9LACO</name>
<dbReference type="PANTHER" id="PTHR42756">
    <property type="entry name" value="TRANSCRIPTIONAL REGULATOR, MARR"/>
    <property type="match status" value="1"/>
</dbReference>
<reference evidence="5 6" key="1">
    <citation type="journal article" date="2015" name="Genome Announc.">
        <title>Expanding the biotechnology potential of lactobacilli through comparative genomics of 213 strains and associated genera.</title>
        <authorList>
            <person name="Sun Z."/>
            <person name="Harris H.M."/>
            <person name="McCann A."/>
            <person name="Guo C."/>
            <person name="Argimon S."/>
            <person name="Zhang W."/>
            <person name="Yang X."/>
            <person name="Jeffery I.B."/>
            <person name="Cooney J.C."/>
            <person name="Kagawa T.F."/>
            <person name="Liu W."/>
            <person name="Song Y."/>
            <person name="Salvetti E."/>
            <person name="Wrobel A."/>
            <person name="Rasinkangas P."/>
            <person name="Parkhill J."/>
            <person name="Rea M.C."/>
            <person name="O'Sullivan O."/>
            <person name="Ritari J."/>
            <person name="Douillard F.P."/>
            <person name="Paul Ross R."/>
            <person name="Yang R."/>
            <person name="Briner A.E."/>
            <person name="Felis G.E."/>
            <person name="de Vos W.M."/>
            <person name="Barrangou R."/>
            <person name="Klaenhammer T.R."/>
            <person name="Caufield P.W."/>
            <person name="Cui Y."/>
            <person name="Zhang H."/>
            <person name="O'Toole P.W."/>
        </authorList>
    </citation>
    <scope>NUCLEOTIDE SEQUENCE [LARGE SCALE GENOMIC DNA]</scope>
    <source>
        <strain evidence="5 6">DSM 20690</strain>
    </source>
</reference>
<comment type="caution">
    <text evidence="5">The sequence shown here is derived from an EMBL/GenBank/DDBJ whole genome shotgun (WGS) entry which is preliminary data.</text>
</comment>
<dbReference type="GeneID" id="61249631"/>
<dbReference type="InterPro" id="IPR036388">
    <property type="entry name" value="WH-like_DNA-bd_sf"/>
</dbReference>
<keyword evidence="1" id="KW-0805">Transcription regulation</keyword>
<dbReference type="RefSeq" id="WP_054646827.1">
    <property type="nucleotide sequence ID" value="NZ_FUXS01000003.1"/>
</dbReference>
<dbReference type="EMBL" id="JQBT01000024">
    <property type="protein sequence ID" value="KRN79562.1"/>
    <property type="molecule type" value="Genomic_DNA"/>
</dbReference>
<accession>A0A0R2JYH9</accession>
<keyword evidence="2" id="KW-0238">DNA-binding</keyword>
<dbReference type="InterPro" id="IPR036390">
    <property type="entry name" value="WH_DNA-bd_sf"/>
</dbReference>
<dbReference type="PANTHER" id="PTHR42756:SF2">
    <property type="entry name" value="MARR FAMILY REGULATORY PROTEIN"/>
    <property type="match status" value="1"/>
</dbReference>
<evidence type="ECO:0000313" key="6">
    <source>
        <dbReference type="Proteomes" id="UP000051565"/>
    </source>
</evidence>
<dbReference type="OrthoDB" id="6462103at2"/>
<gene>
    <name evidence="5" type="ORF">IV52_GL000243</name>
</gene>
<protein>
    <submittedName>
        <fullName evidence="5">HTH-type transcriptional regulator YybA</fullName>
    </submittedName>
</protein>
<dbReference type="GO" id="GO:0003677">
    <property type="term" value="F:DNA binding"/>
    <property type="evidence" value="ECO:0007669"/>
    <property type="project" value="UniProtKB-KW"/>
</dbReference>
<organism evidence="5 6">
    <name type="scientific">Fructilactobacillus lindneri DSM 20690 = JCM 11027</name>
    <dbReference type="NCBI Taxonomy" id="1122148"/>
    <lineage>
        <taxon>Bacteria</taxon>
        <taxon>Bacillati</taxon>
        <taxon>Bacillota</taxon>
        <taxon>Bacilli</taxon>
        <taxon>Lactobacillales</taxon>
        <taxon>Lactobacillaceae</taxon>
        <taxon>Fructilactobacillus</taxon>
    </lineage>
</organism>
<evidence type="ECO:0000256" key="1">
    <source>
        <dbReference type="ARBA" id="ARBA00023015"/>
    </source>
</evidence>
<sequence length="152" mass="17277">MAEVDILKLITEIEHGLSSIANKEFKTIGLTKGKFQYVNRIAENPGITQAELTELLKVDKTTASRAMQKLLDEQLIVGKFTENNKRQKQFNLTKKGEQAANFIARENEYSTQQVLSGLSKTERAQLQKLLTKVAKNTDSEWGKVKKGFKRKY</sequence>
<dbReference type="PRINTS" id="PR00598">
    <property type="entry name" value="HTHMARR"/>
</dbReference>
<evidence type="ECO:0000259" key="4">
    <source>
        <dbReference type="PROSITE" id="PS50995"/>
    </source>
</evidence>